<keyword evidence="1" id="KW-0175">Coiled coil</keyword>
<evidence type="ECO:0000313" key="3">
    <source>
        <dbReference type="Proteomes" id="UP000240042"/>
    </source>
</evidence>
<organism evidence="2 3">
    <name type="scientific">Brevinema andersonii</name>
    <dbReference type="NCBI Taxonomy" id="34097"/>
    <lineage>
        <taxon>Bacteria</taxon>
        <taxon>Pseudomonadati</taxon>
        <taxon>Spirochaetota</taxon>
        <taxon>Spirochaetia</taxon>
        <taxon>Brevinematales</taxon>
        <taxon>Brevinemataceae</taxon>
        <taxon>Brevinema</taxon>
    </lineage>
</organism>
<evidence type="ECO:0000256" key="1">
    <source>
        <dbReference type="SAM" id="Coils"/>
    </source>
</evidence>
<gene>
    <name evidence="2" type="ORF">SAMN02745150_01066</name>
</gene>
<accession>A0A1I1EDH0</accession>
<reference evidence="3" key="1">
    <citation type="submission" date="2016-10" db="EMBL/GenBank/DDBJ databases">
        <authorList>
            <person name="Varghese N."/>
            <person name="Submissions S."/>
        </authorList>
    </citation>
    <scope>NUCLEOTIDE SEQUENCE [LARGE SCALE GENOMIC DNA]</scope>
    <source>
        <strain evidence="3">ATCC 43811</strain>
    </source>
</reference>
<keyword evidence="3" id="KW-1185">Reference proteome</keyword>
<dbReference type="AlphaFoldDB" id="A0A1I1EDH0"/>
<protein>
    <submittedName>
        <fullName evidence="2">Uncharacterized protein</fullName>
    </submittedName>
</protein>
<proteinExistence type="predicted"/>
<dbReference type="Proteomes" id="UP000240042">
    <property type="component" value="Unassembled WGS sequence"/>
</dbReference>
<evidence type="ECO:0000313" key="2">
    <source>
        <dbReference type="EMBL" id="SFB85097.1"/>
    </source>
</evidence>
<dbReference type="RefSeq" id="WP_092319378.1">
    <property type="nucleotide sequence ID" value="NZ_FOKY01000011.1"/>
</dbReference>
<dbReference type="EMBL" id="FOKY01000011">
    <property type="protein sequence ID" value="SFB85097.1"/>
    <property type="molecule type" value="Genomic_DNA"/>
</dbReference>
<feature type="coiled-coil region" evidence="1">
    <location>
        <begin position="109"/>
        <end position="136"/>
    </location>
</feature>
<sequence length="182" mass="21037">MKYIAFLLLLASCSTEKTETIPSCLPTIRLELSNMNNYMKTLPSILDFSTIFRNQPYVDQLSDHDFNLKFYEALFDSPELSNKLKKAGFSTPADFATFHETVLDLFLFLNQEEFSIKTAEQKNLELQKEINKLQLKIAREPQNNTLKKSLSELICQEISFNNILIVSQFQKDLNNLNKNAQL</sequence>
<dbReference type="STRING" id="34097.SAMN02745150_01066"/>
<name>A0A1I1EDH0_BREAD</name>